<evidence type="ECO:0000259" key="2">
    <source>
        <dbReference type="SMART" id="SM00382"/>
    </source>
</evidence>
<evidence type="ECO:0000256" key="1">
    <source>
        <dbReference type="SAM" id="MobiDB-lite"/>
    </source>
</evidence>
<dbReference type="InterPro" id="IPR003959">
    <property type="entry name" value="ATPase_AAA_core"/>
</dbReference>
<dbReference type="SUPFAM" id="SSF52540">
    <property type="entry name" value="P-loop containing nucleoside triphosphate hydrolases"/>
    <property type="match status" value="1"/>
</dbReference>
<protein>
    <recommendedName>
        <fullName evidence="2">AAA+ ATPase domain-containing protein</fullName>
    </recommendedName>
</protein>
<evidence type="ECO:0000313" key="4">
    <source>
        <dbReference type="Proteomes" id="UP001345691"/>
    </source>
</evidence>
<dbReference type="InterPro" id="IPR003593">
    <property type="entry name" value="AAA+_ATPase"/>
</dbReference>
<dbReference type="InterPro" id="IPR056599">
    <property type="entry name" value="AAA_lid_fung"/>
</dbReference>
<dbReference type="InterPro" id="IPR054289">
    <property type="entry name" value="DUF7025"/>
</dbReference>
<name>A0ABR0IVP4_9EURO</name>
<dbReference type="InterPro" id="IPR027417">
    <property type="entry name" value="P-loop_NTPase"/>
</dbReference>
<proteinExistence type="predicted"/>
<reference evidence="3 4" key="1">
    <citation type="submission" date="2023-08" db="EMBL/GenBank/DDBJ databases">
        <title>Black Yeasts Isolated from many extreme environments.</title>
        <authorList>
            <person name="Coleine C."/>
            <person name="Stajich J.E."/>
            <person name="Selbmann L."/>
        </authorList>
    </citation>
    <scope>NUCLEOTIDE SEQUENCE [LARGE SCALE GENOMIC DNA]</scope>
    <source>
        <strain evidence="3 4">CCFEE 6328</strain>
    </source>
</reference>
<gene>
    <name evidence="3" type="ORF">LTR69_011123</name>
</gene>
<dbReference type="Pfam" id="PF23232">
    <property type="entry name" value="AAA_lid_13"/>
    <property type="match status" value="1"/>
</dbReference>
<comment type="caution">
    <text evidence="3">The sequence shown here is derived from an EMBL/GenBank/DDBJ whole genome shotgun (WGS) entry which is preliminary data.</text>
</comment>
<dbReference type="SMART" id="SM00382">
    <property type="entry name" value="AAA"/>
    <property type="match status" value="1"/>
</dbReference>
<dbReference type="Proteomes" id="UP001345691">
    <property type="component" value="Unassembled WGS sequence"/>
</dbReference>
<dbReference type="Pfam" id="PF22942">
    <property type="entry name" value="DUF7025"/>
    <property type="match status" value="1"/>
</dbReference>
<feature type="region of interest" description="Disordered" evidence="1">
    <location>
        <begin position="30"/>
        <end position="69"/>
    </location>
</feature>
<dbReference type="PANTHER" id="PTHR46411">
    <property type="entry name" value="FAMILY ATPASE, PUTATIVE-RELATED"/>
    <property type="match status" value="1"/>
</dbReference>
<organism evidence="3 4">
    <name type="scientific">Exophiala sideris</name>
    <dbReference type="NCBI Taxonomy" id="1016849"/>
    <lineage>
        <taxon>Eukaryota</taxon>
        <taxon>Fungi</taxon>
        <taxon>Dikarya</taxon>
        <taxon>Ascomycota</taxon>
        <taxon>Pezizomycotina</taxon>
        <taxon>Eurotiomycetes</taxon>
        <taxon>Chaetothyriomycetidae</taxon>
        <taxon>Chaetothyriales</taxon>
        <taxon>Herpotrichiellaceae</taxon>
        <taxon>Exophiala</taxon>
    </lineage>
</organism>
<dbReference type="Gene3D" id="3.40.50.300">
    <property type="entry name" value="P-loop containing nucleotide triphosphate hydrolases"/>
    <property type="match status" value="1"/>
</dbReference>
<dbReference type="CDD" id="cd19481">
    <property type="entry name" value="RecA-like_protease"/>
    <property type="match status" value="1"/>
</dbReference>
<evidence type="ECO:0000313" key="3">
    <source>
        <dbReference type="EMBL" id="KAK5049248.1"/>
    </source>
</evidence>
<dbReference type="PANTHER" id="PTHR46411:SF2">
    <property type="entry name" value="AAA+ ATPASE DOMAIN-CONTAINING PROTEIN"/>
    <property type="match status" value="1"/>
</dbReference>
<feature type="compositionally biased region" description="Basic and acidic residues" evidence="1">
    <location>
        <begin position="30"/>
        <end position="40"/>
    </location>
</feature>
<keyword evidence="4" id="KW-1185">Reference proteome</keyword>
<sequence>MCFRPLPDVVFSQSDNTLVDATNLNLPTDTVDRPWLDPDHATAPLENSGTDPTYPTLPPISVTSESDSSVQYPVIEEHRPRVDILYGLCFTQEKEKDVTVYCDQPFSGIQYGTTFSSMATDKPEQSILTLQILAGPVKASLEGHTLENWWKPAHRLSPEVTKHIPMRWLQGLSLTINSKSLLAIMESIIDYNPSQLSLGCGHYVADDSNCFPGLLLYYDELKICYLSYLASDLSAREDPERIQSLPIPPAELGDTSSVLWGPSFGRTEPAAQIKDYDTAYEVGLLLKTLTPSYQHKIMPIMQGLGEMSPQVDFEHLWRIYKPGTVVYKKRHDTFSAYIVVSATLCSADQSSRAQKSRVDRYAVEIWNIAYDGRFLRRRPSIVQVERFHGPRLLDSLPLIPAICYDRLDGGAARRSIEKRGEKYYSLIEQGCAHRMFKHAESAYEGQVILDPMAFEKHITEEDRLCQYPEDNDQDEGHLISSKGKVRNQPHDNCGYRRFQNYDGLDTKDQWSQDSISSSHLLLMSPFINGLALSTKRWMRFQVEGISEQSPYQLKDLLQEVLVLPNKEDREALQIVKPKAKETPSLQPDFLPGKGESQIFLLYGPPGTGKTFTAECVANDTGRPLISLAPSDLGHHMVTEDLLRQWFTLAAKWGAILLIDEADIFLEKRGKDNITRTYLATAFLRALEYYAGVLFLVRHTTITTNRPGQIDDAFASRISVPICYPALSKESQMEIWDRFCDQYETTDAISISYDARELLLHEPVEMNGREIRTVFQNAIALAELDAEKKTARLQRKKSLSVMEGTVIKRDGLIRVTEDHFKKALKRRRDFKKYLDSINNQRIEHGCNKVAGNYAAEVDLM</sequence>
<feature type="domain" description="AAA+ ATPase" evidence="2">
    <location>
        <begin position="595"/>
        <end position="727"/>
    </location>
</feature>
<dbReference type="EMBL" id="JAVRRF010000046">
    <property type="protein sequence ID" value="KAK5049248.1"/>
    <property type="molecule type" value="Genomic_DNA"/>
</dbReference>
<dbReference type="Pfam" id="PF00004">
    <property type="entry name" value="AAA"/>
    <property type="match status" value="1"/>
</dbReference>
<accession>A0ABR0IVP4</accession>